<accession>A0ABS6Z721</accession>
<organism evidence="1 2">
    <name type="scientific">Streptomyces bambusae</name>
    <dbReference type="NCBI Taxonomy" id="1550616"/>
    <lineage>
        <taxon>Bacteria</taxon>
        <taxon>Bacillati</taxon>
        <taxon>Actinomycetota</taxon>
        <taxon>Actinomycetes</taxon>
        <taxon>Kitasatosporales</taxon>
        <taxon>Streptomycetaceae</taxon>
        <taxon>Streptomyces</taxon>
    </lineage>
</organism>
<comment type="caution">
    <text evidence="1">The sequence shown here is derived from an EMBL/GenBank/DDBJ whole genome shotgun (WGS) entry which is preliminary data.</text>
</comment>
<sequence>MQLPPDAVAATVLLTSVRLTEPWPRPGKEVGAWEGAEMDEVLDLIHALPGSRQYRCGFRPGWSVRAYDERVAEPLFEAAFCFSCHEARLTGSAVHGRALATQFFDPDSPQGQELLARLRASAERGSST</sequence>
<gene>
    <name evidence="1" type="ORF">GPJ59_11445</name>
</gene>
<keyword evidence="2" id="KW-1185">Reference proteome</keyword>
<dbReference type="Proteomes" id="UP000812013">
    <property type="component" value="Unassembled WGS sequence"/>
</dbReference>
<evidence type="ECO:0008006" key="3">
    <source>
        <dbReference type="Google" id="ProtNLM"/>
    </source>
</evidence>
<proteinExistence type="predicted"/>
<evidence type="ECO:0000313" key="1">
    <source>
        <dbReference type="EMBL" id="MBW5482480.1"/>
    </source>
</evidence>
<name>A0ABS6Z721_9ACTN</name>
<evidence type="ECO:0000313" key="2">
    <source>
        <dbReference type="Proteomes" id="UP000812013"/>
    </source>
</evidence>
<dbReference type="RefSeq" id="WP_219666815.1">
    <property type="nucleotide sequence ID" value="NZ_WTFF01000060.1"/>
</dbReference>
<reference evidence="1 2" key="1">
    <citation type="submission" date="2019-12" db="EMBL/GenBank/DDBJ databases">
        <title>Genome sequence of Streptomyces bambusae.</title>
        <authorList>
            <person name="Bansal K."/>
            <person name="Choksket S."/>
            <person name="Korpole S."/>
            <person name="Patil P.B."/>
        </authorList>
    </citation>
    <scope>NUCLEOTIDE SEQUENCE [LARGE SCALE GENOMIC DNA]</scope>
    <source>
        <strain evidence="1 2">SK60</strain>
    </source>
</reference>
<dbReference type="EMBL" id="WTFF01000060">
    <property type="protein sequence ID" value="MBW5482480.1"/>
    <property type="molecule type" value="Genomic_DNA"/>
</dbReference>
<protein>
    <recommendedName>
        <fullName evidence="3">Cytochrome c domain-containing protein</fullName>
    </recommendedName>
</protein>